<feature type="transmembrane region" description="Helical" evidence="7">
    <location>
        <begin position="131"/>
        <end position="153"/>
    </location>
</feature>
<sequence length="451" mass="48115">MTHAHRPLWQRFLVFLVPLMLANILQALSGTINNIYIGQLIGVEALAAVSVFFPIMILLISFIVGLASGSTVLIGQAWGAKNIEKVKEVAGTTLTASFILGLVVAAIGIFFTGRLMQLLGAPDNIIASATSYGRIVLIGMPGFFIFLIVTSVLRGVGDTVTPLISLILSILAGLLVTPALILGWAGLPRIGVDAAAVAFIVGFTIVLIFLFFYLRARRSPLAPDAALLRHLKINVNLLVTILRLGIPAGVQMIVSSLAAIVIVGIVNRFGSNATAAYGAVNQVLSYVQFPAMSIAIATSIFGAQAIGAGQANQLAAITRTGLLMNFVITGTFVLIAYVFSERLVGLFITAPEVIVITQSLLHIVLWSVVLFGLGSVFSGVMRASGDVMIPMLLNLGTILLIETPLALYLSTTPLGLNGIWTAYATSFTIMLVLQAGYYWFFWRNKPIKKLI</sequence>
<evidence type="ECO:0000256" key="4">
    <source>
        <dbReference type="ARBA" id="ARBA00022692"/>
    </source>
</evidence>
<feature type="transmembrane region" description="Helical" evidence="7">
    <location>
        <begin position="286"/>
        <end position="309"/>
    </location>
</feature>
<keyword evidence="3" id="KW-1003">Cell membrane</keyword>
<evidence type="ECO:0000256" key="5">
    <source>
        <dbReference type="ARBA" id="ARBA00022989"/>
    </source>
</evidence>
<dbReference type="EMBL" id="JACRAF010000061">
    <property type="protein sequence ID" value="MBI4923727.1"/>
    <property type="molecule type" value="Genomic_DNA"/>
</dbReference>
<dbReference type="NCBIfam" id="TIGR00797">
    <property type="entry name" value="matE"/>
    <property type="match status" value="1"/>
</dbReference>
<keyword evidence="4 7" id="KW-0812">Transmembrane</keyword>
<dbReference type="CDD" id="cd13138">
    <property type="entry name" value="MATE_yoeA_like"/>
    <property type="match status" value="1"/>
</dbReference>
<feature type="transmembrane region" description="Helical" evidence="7">
    <location>
        <begin position="321"/>
        <end position="340"/>
    </location>
</feature>
<reference evidence="8" key="1">
    <citation type="submission" date="2020-07" db="EMBL/GenBank/DDBJ databases">
        <title>Huge and variable diversity of episymbiotic CPR bacteria and DPANN archaea in groundwater ecosystems.</title>
        <authorList>
            <person name="He C.Y."/>
            <person name="Keren R."/>
            <person name="Whittaker M."/>
            <person name="Farag I.F."/>
            <person name="Doudna J."/>
            <person name="Cate J.H.D."/>
            <person name="Banfield J.F."/>
        </authorList>
    </citation>
    <scope>NUCLEOTIDE SEQUENCE</scope>
    <source>
        <strain evidence="8">NC_groundwater_1586_Pr3_B-0.1um_66_15</strain>
    </source>
</reference>
<feature type="transmembrane region" description="Helical" evidence="7">
    <location>
        <begin position="360"/>
        <end position="380"/>
    </location>
</feature>
<comment type="subcellular location">
    <subcellularLocation>
        <location evidence="1">Cell inner membrane</location>
        <topology evidence="1">Multi-pass membrane protein</topology>
    </subcellularLocation>
</comment>
<dbReference type="PANTHER" id="PTHR43549">
    <property type="entry name" value="MULTIDRUG RESISTANCE PROTEIN YPNP-RELATED"/>
    <property type="match status" value="1"/>
</dbReference>
<evidence type="ECO:0000256" key="2">
    <source>
        <dbReference type="ARBA" id="ARBA00022448"/>
    </source>
</evidence>
<dbReference type="InterPro" id="IPR052031">
    <property type="entry name" value="Membrane_Transporter-Flippase"/>
</dbReference>
<feature type="transmembrane region" description="Helical" evidence="7">
    <location>
        <begin position="194"/>
        <end position="214"/>
    </location>
</feature>
<evidence type="ECO:0000256" key="1">
    <source>
        <dbReference type="ARBA" id="ARBA00004429"/>
    </source>
</evidence>
<dbReference type="GO" id="GO:0005886">
    <property type="term" value="C:plasma membrane"/>
    <property type="evidence" value="ECO:0007669"/>
    <property type="project" value="UniProtKB-SubCell"/>
</dbReference>
<dbReference type="GO" id="GO:0042910">
    <property type="term" value="F:xenobiotic transmembrane transporter activity"/>
    <property type="evidence" value="ECO:0007669"/>
    <property type="project" value="InterPro"/>
</dbReference>
<dbReference type="Pfam" id="PF01554">
    <property type="entry name" value="MatE"/>
    <property type="match status" value="2"/>
</dbReference>
<feature type="transmembrane region" description="Helical" evidence="7">
    <location>
        <begin position="422"/>
        <end position="441"/>
    </location>
</feature>
<dbReference type="PIRSF" id="PIRSF006603">
    <property type="entry name" value="DinF"/>
    <property type="match status" value="1"/>
</dbReference>
<keyword evidence="2" id="KW-0813">Transport</keyword>
<proteinExistence type="predicted"/>
<protein>
    <submittedName>
        <fullName evidence="8">MATE family efflux transporter</fullName>
    </submittedName>
</protein>
<dbReference type="GO" id="GO:0015297">
    <property type="term" value="F:antiporter activity"/>
    <property type="evidence" value="ECO:0007669"/>
    <property type="project" value="InterPro"/>
</dbReference>
<feature type="transmembrane region" description="Helical" evidence="7">
    <location>
        <begin position="235"/>
        <end position="266"/>
    </location>
</feature>
<dbReference type="InterPro" id="IPR002528">
    <property type="entry name" value="MATE_fam"/>
</dbReference>
<feature type="transmembrane region" description="Helical" evidence="7">
    <location>
        <begin position="160"/>
        <end position="182"/>
    </location>
</feature>
<dbReference type="InterPro" id="IPR048279">
    <property type="entry name" value="MdtK-like"/>
</dbReference>
<name>A0A933L631_9HYPH</name>
<organism evidence="8 9">
    <name type="scientific">Devosia nanyangense</name>
    <dbReference type="NCBI Taxonomy" id="1228055"/>
    <lineage>
        <taxon>Bacteria</taxon>
        <taxon>Pseudomonadati</taxon>
        <taxon>Pseudomonadota</taxon>
        <taxon>Alphaproteobacteria</taxon>
        <taxon>Hyphomicrobiales</taxon>
        <taxon>Devosiaceae</taxon>
        <taxon>Devosia</taxon>
    </lineage>
</organism>
<feature type="transmembrane region" description="Helical" evidence="7">
    <location>
        <begin position="89"/>
        <end position="111"/>
    </location>
</feature>
<evidence type="ECO:0000256" key="7">
    <source>
        <dbReference type="SAM" id="Phobius"/>
    </source>
</evidence>
<evidence type="ECO:0000313" key="8">
    <source>
        <dbReference type="EMBL" id="MBI4923727.1"/>
    </source>
</evidence>
<dbReference type="AlphaFoldDB" id="A0A933L631"/>
<feature type="transmembrane region" description="Helical" evidence="7">
    <location>
        <begin position="51"/>
        <end position="77"/>
    </location>
</feature>
<dbReference type="PANTHER" id="PTHR43549:SF3">
    <property type="entry name" value="MULTIDRUG RESISTANCE PROTEIN YPNP-RELATED"/>
    <property type="match status" value="1"/>
</dbReference>
<evidence type="ECO:0000256" key="6">
    <source>
        <dbReference type="ARBA" id="ARBA00023136"/>
    </source>
</evidence>
<evidence type="ECO:0000313" key="9">
    <source>
        <dbReference type="Proteomes" id="UP000782610"/>
    </source>
</evidence>
<dbReference type="Proteomes" id="UP000782610">
    <property type="component" value="Unassembled WGS sequence"/>
</dbReference>
<comment type="caution">
    <text evidence="8">The sequence shown here is derived from an EMBL/GenBank/DDBJ whole genome shotgun (WGS) entry which is preliminary data.</text>
</comment>
<accession>A0A933L631</accession>
<feature type="transmembrane region" description="Helical" evidence="7">
    <location>
        <begin position="392"/>
        <end position="410"/>
    </location>
</feature>
<evidence type="ECO:0000256" key="3">
    <source>
        <dbReference type="ARBA" id="ARBA00022475"/>
    </source>
</evidence>
<keyword evidence="6 7" id="KW-0472">Membrane</keyword>
<gene>
    <name evidence="8" type="ORF">HY834_18465</name>
</gene>
<keyword evidence="5 7" id="KW-1133">Transmembrane helix</keyword>